<keyword evidence="4" id="KW-0732">Signal</keyword>
<reference evidence="6 7" key="1">
    <citation type="submission" date="2019-03" db="EMBL/GenBank/DDBJ databases">
        <title>Genomic Encyclopedia of Type Strains, Phase IV (KMG-IV): sequencing the most valuable type-strain genomes for metagenomic binning, comparative biology and taxonomic classification.</title>
        <authorList>
            <person name="Goeker M."/>
        </authorList>
    </citation>
    <scope>NUCLEOTIDE SEQUENCE [LARGE SCALE GENOMIC DNA]</scope>
    <source>
        <strain evidence="6 7">DSM 18401</strain>
    </source>
</reference>
<dbReference type="PANTHER" id="PTHR30006">
    <property type="entry name" value="THIAMINE-BINDING PERIPLASMIC PROTEIN-RELATED"/>
    <property type="match status" value="1"/>
</dbReference>
<dbReference type="GO" id="GO:0030288">
    <property type="term" value="C:outer membrane-bounded periplasmic space"/>
    <property type="evidence" value="ECO:0007669"/>
    <property type="project" value="TreeGrafter"/>
</dbReference>
<keyword evidence="5" id="KW-0574">Periplasm</keyword>
<dbReference type="AlphaFoldDB" id="A0A4R2CUH3"/>
<dbReference type="GO" id="GO:0030976">
    <property type="term" value="F:thiamine pyrophosphate binding"/>
    <property type="evidence" value="ECO:0007669"/>
    <property type="project" value="TreeGrafter"/>
</dbReference>
<comment type="similarity">
    <text evidence="2">Belongs to the bacterial solute-binding protein 1 family.</text>
</comment>
<name>A0A4R2CUH3_SHIGR</name>
<dbReference type="EMBL" id="SLVX01000008">
    <property type="protein sequence ID" value="TCN45087.1"/>
    <property type="molecule type" value="Genomic_DNA"/>
</dbReference>
<keyword evidence="3" id="KW-0813">Transport</keyword>
<dbReference type="CDD" id="cd13589">
    <property type="entry name" value="PBP2_polyamine_RpCGA009"/>
    <property type="match status" value="1"/>
</dbReference>
<accession>A0A4R2CUH3</accession>
<organism evidence="6 7">
    <name type="scientific">Shinella granuli</name>
    <dbReference type="NCBI Taxonomy" id="323621"/>
    <lineage>
        <taxon>Bacteria</taxon>
        <taxon>Pseudomonadati</taxon>
        <taxon>Pseudomonadota</taxon>
        <taxon>Alphaproteobacteria</taxon>
        <taxon>Hyphomicrobiales</taxon>
        <taxon>Rhizobiaceae</taxon>
        <taxon>Shinella</taxon>
    </lineage>
</organism>
<evidence type="ECO:0000256" key="1">
    <source>
        <dbReference type="ARBA" id="ARBA00004418"/>
    </source>
</evidence>
<evidence type="ECO:0000313" key="7">
    <source>
        <dbReference type="Proteomes" id="UP000295351"/>
    </source>
</evidence>
<dbReference type="GO" id="GO:0015888">
    <property type="term" value="P:thiamine transport"/>
    <property type="evidence" value="ECO:0007669"/>
    <property type="project" value="TreeGrafter"/>
</dbReference>
<sequence length="372" mass="40946">MTNRISTTKKGNEMTVMKPDRNLPAMTRRQFGLSAIAAAAAGAFMPRSVFAADQLVVANWGGDAVTAFEQAFAEPWGKLNSGKLVVDGGGPSEGAIKTQVDSGAVRWDVCDGEMYSSYRLGKEDLVEKLDFNVIDKNLVGFGDVHDFGIANYVYSYVIAFDAAKFGGDPPKSWADFWDVKKYPGKRALYKWMSANLEIALLADGVKPEELYPLDLDRALAKIAELKPHILTHWETGAESQQLLRDGEIVMGQVWNTRAELVKKQTSGQIDYTFDQAVVSPSVWFVPKGNPAGRDAAMRFIRMTQEPEVQAKLMEVYGMGPVNPAANALLSPELQKISPTAPENIERSVSMQNQWYAENYGQALDKYTALISG</sequence>
<evidence type="ECO:0000256" key="2">
    <source>
        <dbReference type="ARBA" id="ARBA00008520"/>
    </source>
</evidence>
<comment type="caution">
    <text evidence="6">The sequence shown here is derived from an EMBL/GenBank/DDBJ whole genome shotgun (WGS) entry which is preliminary data.</text>
</comment>
<dbReference type="InterPro" id="IPR006059">
    <property type="entry name" value="SBP"/>
</dbReference>
<proteinExistence type="inferred from homology"/>
<dbReference type="SUPFAM" id="SSF53850">
    <property type="entry name" value="Periplasmic binding protein-like II"/>
    <property type="match status" value="1"/>
</dbReference>
<dbReference type="Gene3D" id="3.40.190.10">
    <property type="entry name" value="Periplasmic binding protein-like II"/>
    <property type="match status" value="2"/>
</dbReference>
<evidence type="ECO:0000313" key="6">
    <source>
        <dbReference type="EMBL" id="TCN45087.1"/>
    </source>
</evidence>
<evidence type="ECO:0000256" key="4">
    <source>
        <dbReference type="ARBA" id="ARBA00022729"/>
    </source>
</evidence>
<dbReference type="PROSITE" id="PS51318">
    <property type="entry name" value="TAT"/>
    <property type="match status" value="1"/>
</dbReference>
<dbReference type="Proteomes" id="UP000295351">
    <property type="component" value="Unassembled WGS sequence"/>
</dbReference>
<dbReference type="Pfam" id="PF13416">
    <property type="entry name" value="SBP_bac_8"/>
    <property type="match status" value="1"/>
</dbReference>
<dbReference type="PANTHER" id="PTHR30006:SF3">
    <property type="entry name" value="THIAMINE-BINDING PERIPLASMIC PROTEIN"/>
    <property type="match status" value="1"/>
</dbReference>
<evidence type="ECO:0000256" key="3">
    <source>
        <dbReference type="ARBA" id="ARBA00022448"/>
    </source>
</evidence>
<protein>
    <submittedName>
        <fullName evidence="6">Putative spermidine/putrescine transport system substrate-binding protein</fullName>
    </submittedName>
</protein>
<comment type="subcellular location">
    <subcellularLocation>
        <location evidence="1">Periplasm</location>
    </subcellularLocation>
</comment>
<evidence type="ECO:0000256" key="5">
    <source>
        <dbReference type="ARBA" id="ARBA00022764"/>
    </source>
</evidence>
<gene>
    <name evidence="6" type="ORF">EV665_108227</name>
</gene>
<keyword evidence="7" id="KW-1185">Reference proteome</keyword>
<dbReference type="InterPro" id="IPR006311">
    <property type="entry name" value="TAT_signal"/>
</dbReference>
<dbReference type="GO" id="GO:0030975">
    <property type="term" value="F:thiamine binding"/>
    <property type="evidence" value="ECO:0007669"/>
    <property type="project" value="TreeGrafter"/>
</dbReference>